<evidence type="ECO:0000313" key="6">
    <source>
        <dbReference type="EMBL" id="AWH97275.1"/>
    </source>
</evidence>
<dbReference type="GO" id="GO:1901678">
    <property type="term" value="P:iron coordination entity transport"/>
    <property type="evidence" value="ECO:0007669"/>
    <property type="project" value="UniProtKB-ARBA"/>
</dbReference>
<protein>
    <submittedName>
        <fullName evidence="6">ABC transporter substrate-binding protein</fullName>
    </submittedName>
</protein>
<dbReference type="Proteomes" id="UP000244903">
    <property type="component" value="Chromosome"/>
</dbReference>
<dbReference type="Gene3D" id="3.40.50.1980">
    <property type="entry name" value="Nitrogenase molybdenum iron protein domain"/>
    <property type="match status" value="2"/>
</dbReference>
<dbReference type="PANTHER" id="PTHR30532:SF24">
    <property type="entry name" value="FERRIC ENTEROBACTIN-BINDING PERIPLASMIC PROTEIN FEPB"/>
    <property type="match status" value="1"/>
</dbReference>
<evidence type="ECO:0000256" key="3">
    <source>
        <dbReference type="ARBA" id="ARBA00022448"/>
    </source>
</evidence>
<reference evidence="6 7" key="1">
    <citation type="submission" date="2016-04" db="EMBL/GenBank/DDBJ databases">
        <title>Complete genome sequence of the haloalkaliphilic hydrocarbon-degrading bacterium Dietzia psychralcaliphila ILA-1T, isolated from a drain of a fish product-processing plant.</title>
        <authorList>
            <person name="Zhao J."/>
            <person name="Hu B."/>
            <person name="Geng S."/>
            <person name="Nie Y."/>
            <person name="Tang Y."/>
        </authorList>
    </citation>
    <scope>NUCLEOTIDE SEQUENCE [LARGE SCALE GENOMIC DNA]</scope>
    <source>
        <strain evidence="6 7">ILA-1</strain>
    </source>
</reference>
<keyword evidence="3" id="KW-0813">Transport</keyword>
<feature type="domain" description="Fe/B12 periplasmic-binding" evidence="5">
    <location>
        <begin position="50"/>
        <end position="330"/>
    </location>
</feature>
<dbReference type="PROSITE" id="PS50983">
    <property type="entry name" value="FE_B12_PBP"/>
    <property type="match status" value="1"/>
</dbReference>
<dbReference type="InterPro" id="IPR002491">
    <property type="entry name" value="ABC_transptr_periplasmic_BD"/>
</dbReference>
<proteinExistence type="inferred from homology"/>
<dbReference type="InterPro" id="IPR051313">
    <property type="entry name" value="Bact_iron-sidero_bind"/>
</dbReference>
<dbReference type="AlphaFoldDB" id="A0AAD0JWV1"/>
<dbReference type="EMBL" id="CP015453">
    <property type="protein sequence ID" value="AWH97275.1"/>
    <property type="molecule type" value="Genomic_DNA"/>
</dbReference>
<comment type="similarity">
    <text evidence="2">Belongs to the bacterial solute-binding protein 8 family.</text>
</comment>
<keyword evidence="4" id="KW-0732">Signal</keyword>
<dbReference type="PANTHER" id="PTHR30532">
    <property type="entry name" value="IRON III DICITRATE-BINDING PERIPLASMIC PROTEIN"/>
    <property type="match status" value="1"/>
</dbReference>
<sequence>MLAVLAGCTTGSVGGSEESAAATDVERDGDFPRTITHAYGQTEITEPPQRVATISWVNADVSLALGVVPVGMPRNSFGANAGGSTDWFDAELESVGGEMPELYSETDGINTEAIAALQPDLILGVYSGMTAEEYETLSKIAPTIAMPEGDVAFGTAWQDSTRLIGEALGRSARAEELIDEVEGRITQVADDHPGIRGTTFIYGTVDPDAAEKIYAFTDVDNRPRFLEQLGMVQAPVVAEASTGASDQFAVTWSPERADELVSDILVTYAASPDVRTAIESDPLLGRIPAIEAGRMVVQTDEQQVLSISAASPLSLPWALDNVVPDIIAAAEQN</sequence>
<dbReference type="KEGG" id="dpc:A6048_06650"/>
<gene>
    <name evidence="6" type="ORF">A6048_06650</name>
</gene>
<dbReference type="SUPFAM" id="SSF53807">
    <property type="entry name" value="Helical backbone' metal receptor"/>
    <property type="match status" value="1"/>
</dbReference>
<dbReference type="GO" id="GO:0030288">
    <property type="term" value="C:outer membrane-bounded periplasmic space"/>
    <property type="evidence" value="ECO:0007669"/>
    <property type="project" value="TreeGrafter"/>
</dbReference>
<name>A0AAD0JWV1_9ACTN</name>
<accession>A0AAD0JWV1</accession>
<dbReference type="CDD" id="cd01146">
    <property type="entry name" value="FhuD"/>
    <property type="match status" value="1"/>
</dbReference>
<dbReference type="Pfam" id="PF01497">
    <property type="entry name" value="Peripla_BP_2"/>
    <property type="match status" value="1"/>
</dbReference>
<evidence type="ECO:0000256" key="4">
    <source>
        <dbReference type="ARBA" id="ARBA00022729"/>
    </source>
</evidence>
<evidence type="ECO:0000259" key="5">
    <source>
        <dbReference type="PROSITE" id="PS50983"/>
    </source>
</evidence>
<organism evidence="6 7">
    <name type="scientific">Dietzia psychralcaliphila</name>
    <dbReference type="NCBI Taxonomy" id="139021"/>
    <lineage>
        <taxon>Bacteria</taxon>
        <taxon>Bacillati</taxon>
        <taxon>Actinomycetota</taxon>
        <taxon>Actinomycetes</taxon>
        <taxon>Mycobacteriales</taxon>
        <taxon>Dietziaceae</taxon>
        <taxon>Dietzia</taxon>
    </lineage>
</organism>
<evidence type="ECO:0000256" key="2">
    <source>
        <dbReference type="ARBA" id="ARBA00008814"/>
    </source>
</evidence>
<keyword evidence="7" id="KW-1185">Reference proteome</keyword>
<evidence type="ECO:0000256" key="1">
    <source>
        <dbReference type="ARBA" id="ARBA00004196"/>
    </source>
</evidence>
<comment type="subcellular location">
    <subcellularLocation>
        <location evidence="1">Cell envelope</location>
    </subcellularLocation>
</comment>
<evidence type="ECO:0000313" key="7">
    <source>
        <dbReference type="Proteomes" id="UP000244903"/>
    </source>
</evidence>